<dbReference type="AlphaFoldDB" id="A0A1V8M7Z0"/>
<name>A0A1V8M7Z0_9GAMM</name>
<proteinExistence type="predicted"/>
<sequence>MIKNKIMNEDIQNLGKFIQIYKNLKQNEDLYLSLEDYQVSNYSSYFFESFLELNENLEKVVNLTNLTEKKLEKYRQLNGQIFRRLKLDYPQLYSIGGNISEIFHFSYEAAENAISNYLAQFSGKPRPFFACGFSFFDIYVPDHSFISFMLEDQLIELDNFSFASNRISLNTIELNEKFNLTGQEYEIYEKAYSACLDVLHNRLGLKGSINCYID</sequence>
<dbReference type="Proteomes" id="UP000191980">
    <property type="component" value="Unassembled WGS sequence"/>
</dbReference>
<dbReference type="EMBL" id="LPUF01000001">
    <property type="protein sequence ID" value="OQK17626.1"/>
    <property type="molecule type" value="Genomic_DNA"/>
</dbReference>
<reference evidence="1 2" key="1">
    <citation type="submission" date="2015-12" db="EMBL/GenBank/DDBJ databases">
        <authorList>
            <person name="Shamseldin A."/>
            <person name="Moawad H."/>
            <person name="Abd El-Rahim W.M."/>
            <person name="Sadowsky M.J."/>
        </authorList>
    </citation>
    <scope>NUCLEOTIDE SEQUENCE [LARGE SCALE GENOMIC DNA]</scope>
    <source>
        <strain evidence="1 2">WF1</strain>
    </source>
</reference>
<organism evidence="1 2">
    <name type="scientific">Methyloprofundus sedimenti</name>
    <dbReference type="NCBI Taxonomy" id="1420851"/>
    <lineage>
        <taxon>Bacteria</taxon>
        <taxon>Pseudomonadati</taxon>
        <taxon>Pseudomonadota</taxon>
        <taxon>Gammaproteobacteria</taxon>
        <taxon>Methylococcales</taxon>
        <taxon>Methylococcaceae</taxon>
        <taxon>Methyloprofundus</taxon>
    </lineage>
</organism>
<accession>A0A1V8M7Z0</accession>
<keyword evidence="2" id="KW-1185">Reference proteome</keyword>
<gene>
    <name evidence="1" type="ORF">AU255_07105</name>
</gene>
<evidence type="ECO:0000313" key="2">
    <source>
        <dbReference type="Proteomes" id="UP000191980"/>
    </source>
</evidence>
<comment type="caution">
    <text evidence="1">The sequence shown here is derived from an EMBL/GenBank/DDBJ whole genome shotgun (WGS) entry which is preliminary data.</text>
</comment>
<protein>
    <submittedName>
        <fullName evidence="1">Uncharacterized protein</fullName>
    </submittedName>
</protein>
<evidence type="ECO:0000313" key="1">
    <source>
        <dbReference type="EMBL" id="OQK17626.1"/>
    </source>
</evidence>